<organism evidence="2 3">
    <name type="scientific">Actinopolymorpha pittospori</name>
    <dbReference type="NCBI Taxonomy" id="648752"/>
    <lineage>
        <taxon>Bacteria</taxon>
        <taxon>Bacillati</taxon>
        <taxon>Actinomycetota</taxon>
        <taxon>Actinomycetes</taxon>
        <taxon>Propionibacteriales</taxon>
        <taxon>Actinopolymorphaceae</taxon>
        <taxon>Actinopolymorpha</taxon>
    </lineage>
</organism>
<dbReference type="InterPro" id="IPR000835">
    <property type="entry name" value="HTH_MarR-typ"/>
</dbReference>
<dbReference type="PANTHER" id="PTHR33164:SF99">
    <property type="entry name" value="MARR FAMILY REGULATORY PROTEIN"/>
    <property type="match status" value="1"/>
</dbReference>
<feature type="domain" description="HTH marR-type" evidence="1">
    <location>
        <begin position="12"/>
        <end position="144"/>
    </location>
</feature>
<dbReference type="PRINTS" id="PR00598">
    <property type="entry name" value="HTHMARR"/>
</dbReference>
<dbReference type="GO" id="GO:0006950">
    <property type="term" value="P:response to stress"/>
    <property type="evidence" value="ECO:0007669"/>
    <property type="project" value="TreeGrafter"/>
</dbReference>
<dbReference type="SUPFAM" id="SSF46785">
    <property type="entry name" value="Winged helix' DNA-binding domain"/>
    <property type="match status" value="1"/>
</dbReference>
<evidence type="ECO:0000313" key="3">
    <source>
        <dbReference type="Proteomes" id="UP000638648"/>
    </source>
</evidence>
<dbReference type="Proteomes" id="UP000638648">
    <property type="component" value="Unassembled WGS sequence"/>
</dbReference>
<evidence type="ECO:0000313" key="2">
    <source>
        <dbReference type="EMBL" id="MBE1604156.1"/>
    </source>
</evidence>
<dbReference type="SMART" id="SM00347">
    <property type="entry name" value="HTH_MARR"/>
    <property type="match status" value="1"/>
</dbReference>
<gene>
    <name evidence="2" type="ORF">HEB94_001004</name>
</gene>
<dbReference type="InterPro" id="IPR039422">
    <property type="entry name" value="MarR/SlyA-like"/>
</dbReference>
<comment type="caution">
    <text evidence="2">The sequence shown here is derived from an EMBL/GenBank/DDBJ whole genome shotgun (WGS) entry which is preliminary data.</text>
</comment>
<dbReference type="InterPro" id="IPR036390">
    <property type="entry name" value="WH_DNA-bd_sf"/>
</dbReference>
<evidence type="ECO:0000259" key="1">
    <source>
        <dbReference type="PROSITE" id="PS50995"/>
    </source>
</evidence>
<proteinExistence type="predicted"/>
<dbReference type="EMBL" id="JADBEM010000001">
    <property type="protein sequence ID" value="MBE1604156.1"/>
    <property type="molecule type" value="Genomic_DNA"/>
</dbReference>
<dbReference type="RefSeq" id="WP_192748768.1">
    <property type="nucleotide sequence ID" value="NZ_BAABJL010000063.1"/>
</dbReference>
<dbReference type="PANTHER" id="PTHR33164">
    <property type="entry name" value="TRANSCRIPTIONAL REGULATOR, MARR FAMILY"/>
    <property type="match status" value="1"/>
</dbReference>
<keyword evidence="3" id="KW-1185">Reference proteome</keyword>
<dbReference type="AlphaFoldDB" id="A0A927RGE7"/>
<dbReference type="PROSITE" id="PS50995">
    <property type="entry name" value="HTH_MARR_2"/>
    <property type="match status" value="1"/>
</dbReference>
<name>A0A927RGE7_9ACTN</name>
<keyword evidence="2" id="KW-0238">DNA-binding</keyword>
<accession>A0A927RGE7</accession>
<dbReference type="GO" id="GO:0003677">
    <property type="term" value="F:DNA binding"/>
    <property type="evidence" value="ECO:0007669"/>
    <property type="project" value="UniProtKB-KW"/>
</dbReference>
<protein>
    <submittedName>
        <fullName evidence="2">DNA-binding MarR family transcriptional regulator</fullName>
    </submittedName>
</protein>
<reference evidence="2" key="1">
    <citation type="submission" date="2020-10" db="EMBL/GenBank/DDBJ databases">
        <title>Sequencing the genomes of 1000 actinobacteria strains.</title>
        <authorList>
            <person name="Klenk H.-P."/>
        </authorList>
    </citation>
    <scope>NUCLEOTIDE SEQUENCE</scope>
    <source>
        <strain evidence="2">DSM 45354</strain>
    </source>
</reference>
<dbReference type="Gene3D" id="1.10.10.10">
    <property type="entry name" value="Winged helix-like DNA-binding domain superfamily/Winged helix DNA-binding domain"/>
    <property type="match status" value="1"/>
</dbReference>
<dbReference type="InterPro" id="IPR036388">
    <property type="entry name" value="WH-like_DNA-bd_sf"/>
</dbReference>
<dbReference type="GO" id="GO:0003700">
    <property type="term" value="F:DNA-binding transcription factor activity"/>
    <property type="evidence" value="ECO:0007669"/>
    <property type="project" value="InterPro"/>
</dbReference>
<dbReference type="Pfam" id="PF12802">
    <property type="entry name" value="MarR_2"/>
    <property type="match status" value="1"/>
</dbReference>
<sequence>MLADVTVSRSAGAEIGLLLRLAHQRAAKAFTEALQALDIEGRHYGVLTTLARLGPVTQARLTQELNSDKSAMLRTVDELEQRGLTVRQPVPGDRRARTIALTAEGEKRFAAANKVAEQVTQQLFGCLTKAEQATFRDLLTRFVRNGSEGSGPS</sequence>